<protein>
    <submittedName>
        <fullName evidence="6">ATP-grasp domain-containing protein</fullName>
    </submittedName>
</protein>
<reference evidence="6 7" key="1">
    <citation type="submission" date="2021-06" db="EMBL/GenBank/DDBJ databases">
        <title>Clostridia strains as spoilage organisms.</title>
        <authorList>
            <person name="Wambui J."/>
            <person name="Stephan R."/>
            <person name="Stevens M.J.A."/>
        </authorList>
    </citation>
    <scope>NUCLEOTIDE SEQUENCE [LARGE SCALE GENOMIC DNA]</scope>
    <source>
        <strain evidence="6 7">DSM 14204</strain>
    </source>
</reference>
<comment type="caution">
    <text evidence="6">The sequence shown here is derived from an EMBL/GenBank/DDBJ whole genome shotgun (WGS) entry which is preliminary data.</text>
</comment>
<evidence type="ECO:0000259" key="5">
    <source>
        <dbReference type="PROSITE" id="PS50975"/>
    </source>
</evidence>
<evidence type="ECO:0000256" key="2">
    <source>
        <dbReference type="ARBA" id="ARBA00022741"/>
    </source>
</evidence>
<keyword evidence="3 4" id="KW-0067">ATP-binding</keyword>
<feature type="domain" description="ATP-grasp" evidence="5">
    <location>
        <begin position="117"/>
        <end position="317"/>
    </location>
</feature>
<keyword evidence="1" id="KW-0436">Ligase</keyword>
<evidence type="ECO:0000256" key="1">
    <source>
        <dbReference type="ARBA" id="ARBA00022598"/>
    </source>
</evidence>
<dbReference type="PROSITE" id="PS50975">
    <property type="entry name" value="ATP_GRASP"/>
    <property type="match status" value="1"/>
</dbReference>
<gene>
    <name evidence="6" type="ORF">KPL37_13175</name>
</gene>
<accession>A0ABS6BUV7</accession>
<dbReference type="InterPro" id="IPR040570">
    <property type="entry name" value="LAL_C2"/>
</dbReference>
<dbReference type="Proteomes" id="UP000776252">
    <property type="component" value="Unassembled WGS sequence"/>
</dbReference>
<evidence type="ECO:0000313" key="6">
    <source>
        <dbReference type="EMBL" id="MBU3160697.1"/>
    </source>
</evidence>
<dbReference type="InterPro" id="IPR011761">
    <property type="entry name" value="ATP-grasp"/>
</dbReference>
<dbReference type="PANTHER" id="PTHR43585:SF2">
    <property type="entry name" value="ATP-GRASP ENZYME FSQD"/>
    <property type="match status" value="1"/>
</dbReference>
<dbReference type="RefSeq" id="WP_216150093.1">
    <property type="nucleotide sequence ID" value="NZ_JAHLDV010000033.1"/>
</dbReference>
<dbReference type="Pfam" id="PF18603">
    <property type="entry name" value="LAL_C2"/>
    <property type="match status" value="1"/>
</dbReference>
<proteinExistence type="predicted"/>
<evidence type="ECO:0000256" key="3">
    <source>
        <dbReference type="ARBA" id="ARBA00022840"/>
    </source>
</evidence>
<keyword evidence="7" id="KW-1185">Reference proteome</keyword>
<dbReference type="InterPro" id="IPR052032">
    <property type="entry name" value="ATP-dep_AA_Ligase"/>
</dbReference>
<dbReference type="PANTHER" id="PTHR43585">
    <property type="entry name" value="FUMIPYRROLE BIOSYNTHESIS PROTEIN C"/>
    <property type="match status" value="1"/>
</dbReference>
<name>A0ABS6BUV7_9CLOT</name>
<sequence length="411" mass="45878">MNKNKIVAFVEPSFYGVGFVRAAFDLGHKIISIVSSENNPKEYGYEGLYDDIIIADVRDEESIFNAIKNSKYYGKLDALIPAADYVSAITAKVDERLGLTGIPYEAEVKSRNKDLARKAYKENGVPSAKFKKVKNYVEAIKAVEEIGYPVILKPTNCESSQNVFFIKNNFELKKAVKCMENFKESYMGFKVREEFLIEEYLEGQEFSIEVFLHNGKKAFSSVTEKIVSKLPYFVEIEHVVPTSVYLDKQKDIIDVAISAVKALGIKNGPCHVEIKLSKTGPRLIEVNGRPGGDNISSDLLINALGIDLFKATINYYLGDVISLIPSKHKAAAVAYLIAKKEGILSKVNGLVDLKNNKNVIRYNMDLKSGDTVRMAQNSDERLGYIIVKGDIPKEAKKTALDLINSLEIVYK</sequence>
<evidence type="ECO:0000256" key="4">
    <source>
        <dbReference type="PROSITE-ProRule" id="PRU00409"/>
    </source>
</evidence>
<dbReference type="Pfam" id="PF13535">
    <property type="entry name" value="ATP-grasp_4"/>
    <property type="match status" value="1"/>
</dbReference>
<organism evidence="6 7">
    <name type="scientific">Clostridium frigoris</name>
    <dbReference type="NCBI Taxonomy" id="205327"/>
    <lineage>
        <taxon>Bacteria</taxon>
        <taxon>Bacillati</taxon>
        <taxon>Bacillota</taxon>
        <taxon>Clostridia</taxon>
        <taxon>Eubacteriales</taxon>
        <taxon>Clostridiaceae</taxon>
        <taxon>Clostridium</taxon>
    </lineage>
</organism>
<evidence type="ECO:0000313" key="7">
    <source>
        <dbReference type="Proteomes" id="UP000776252"/>
    </source>
</evidence>
<dbReference type="EMBL" id="JAHLDV010000033">
    <property type="protein sequence ID" value="MBU3160697.1"/>
    <property type="molecule type" value="Genomic_DNA"/>
</dbReference>
<dbReference type="SMART" id="SM01209">
    <property type="entry name" value="GARS_A"/>
    <property type="match status" value="1"/>
</dbReference>
<keyword evidence="2 4" id="KW-0547">Nucleotide-binding</keyword>